<dbReference type="Pfam" id="PF22820">
    <property type="entry name" value="TcaA_3rd_4th"/>
    <property type="match status" value="2"/>
</dbReference>
<feature type="domain" description="TcaA 4th" evidence="2">
    <location>
        <begin position="163"/>
        <end position="229"/>
    </location>
</feature>
<dbReference type="InterPro" id="IPR054530">
    <property type="entry name" value="TcaA_4th"/>
</dbReference>
<organism evidence="4 5">
    <name type="scientific">Paracerasibacillus soli</name>
    <dbReference type="NCBI Taxonomy" id="480284"/>
    <lineage>
        <taxon>Bacteria</taxon>
        <taxon>Bacillati</taxon>
        <taxon>Bacillota</taxon>
        <taxon>Bacilli</taxon>
        <taxon>Bacillales</taxon>
        <taxon>Bacillaceae</taxon>
        <taxon>Paracerasibacillus</taxon>
    </lineage>
</organism>
<dbReference type="PANTHER" id="PTHR40038">
    <property type="entry name" value="MEMBRANE-ASSOCIATED PROTEIN TCAA"/>
    <property type="match status" value="1"/>
</dbReference>
<evidence type="ECO:0008006" key="6">
    <source>
        <dbReference type="Google" id="ProtNLM"/>
    </source>
</evidence>
<name>A0ABU5CQ99_9BACI</name>
<accession>A0ABU5CQ99</accession>
<dbReference type="PANTHER" id="PTHR40038:SF1">
    <property type="entry name" value="MEMBRANE-ASSOCIATED PROTEIN TCAA"/>
    <property type="match status" value="1"/>
</dbReference>
<protein>
    <recommendedName>
        <fullName evidence="6">PA14 domain-containing protein</fullName>
    </recommendedName>
</protein>
<sequence>MKLLKPNDDSFKMNKKDAARLIDLYQTDKDAYDDVVTKLNMQVKALQQKNLFDPTEDSVNGTLNLKQGGKKWLFFTDYYLEVTPAYIELTTNEKDIDLFINDEKVATSDKAEFQQRFGPYTPGLYEVKAAFENEYTDIEEVEQIELYDSVLEAENHYFELPLAEVEVSSAFNEVDLYINGEKTDKKIMEGNQSIGVFPTDGSIETYIAREYPWGIVQSDPLSITGNQITFEHLIVFDYEEEVALMERINDIVESYHVSLSKKDPDLFKEGITENMKNDHNAKMDQVKKKKPKYKGEFLEAVYDVHNISLPEVR</sequence>
<evidence type="ECO:0000313" key="4">
    <source>
        <dbReference type="EMBL" id="MDY0408538.1"/>
    </source>
</evidence>
<evidence type="ECO:0000259" key="3">
    <source>
        <dbReference type="Pfam" id="PF25155"/>
    </source>
</evidence>
<dbReference type="Pfam" id="PF22813">
    <property type="entry name" value="TcaA_2nd"/>
    <property type="match status" value="1"/>
</dbReference>
<keyword evidence="5" id="KW-1185">Reference proteome</keyword>
<reference evidence="4 5" key="1">
    <citation type="submission" date="2023-10" db="EMBL/GenBank/DDBJ databases">
        <title>Virgibacillus soli CC-YMP-6 genome.</title>
        <authorList>
            <person name="Miliotis G."/>
            <person name="Sengupta P."/>
            <person name="Hameed A."/>
            <person name="Chuvochina M."/>
            <person name="Mcdonagh F."/>
            <person name="Simpson A.C."/>
            <person name="Singh N.K."/>
            <person name="Rekha P.D."/>
            <person name="Raman K."/>
            <person name="Hugenholtz P."/>
            <person name="Venkateswaran K."/>
        </authorList>
    </citation>
    <scope>NUCLEOTIDE SEQUENCE [LARGE SCALE GENOMIC DNA]</scope>
    <source>
        <strain evidence="4 5">CC-YMP-6</strain>
    </source>
</reference>
<dbReference type="InterPro" id="IPR056902">
    <property type="entry name" value="NTF2_YvbJ"/>
</dbReference>
<dbReference type="Proteomes" id="UP001275315">
    <property type="component" value="Unassembled WGS sequence"/>
</dbReference>
<dbReference type="Pfam" id="PF25155">
    <property type="entry name" value="NTF2_YvbJ"/>
    <property type="match status" value="1"/>
</dbReference>
<feature type="domain" description="YvbJ-like NTF2-like" evidence="3">
    <location>
        <begin position="244"/>
        <end position="310"/>
    </location>
</feature>
<evidence type="ECO:0000259" key="2">
    <source>
        <dbReference type="Pfam" id="PF22820"/>
    </source>
</evidence>
<evidence type="ECO:0000313" key="5">
    <source>
        <dbReference type="Proteomes" id="UP001275315"/>
    </source>
</evidence>
<feature type="domain" description="TcaA second" evidence="1">
    <location>
        <begin position="2"/>
        <end position="82"/>
    </location>
</feature>
<gene>
    <name evidence="4" type="ORF">RWD45_08155</name>
</gene>
<evidence type="ECO:0000259" key="1">
    <source>
        <dbReference type="Pfam" id="PF22813"/>
    </source>
</evidence>
<comment type="caution">
    <text evidence="4">The sequence shown here is derived from an EMBL/GenBank/DDBJ whole genome shotgun (WGS) entry which is preliminary data.</text>
</comment>
<dbReference type="InterPro" id="IPR054529">
    <property type="entry name" value="TcaA_2nd"/>
</dbReference>
<proteinExistence type="predicted"/>
<feature type="domain" description="TcaA 4th" evidence="2">
    <location>
        <begin position="85"/>
        <end position="137"/>
    </location>
</feature>
<dbReference type="EMBL" id="JAWDIQ010000001">
    <property type="protein sequence ID" value="MDY0408538.1"/>
    <property type="molecule type" value="Genomic_DNA"/>
</dbReference>